<feature type="signal peptide" evidence="1">
    <location>
        <begin position="1"/>
        <end position="19"/>
    </location>
</feature>
<protein>
    <recommendedName>
        <fullName evidence="4">Collagen-like protein</fullName>
    </recommendedName>
</protein>
<organism evidence="2 3">
    <name type="scientific">Gelidibacter salicanalis</name>
    <dbReference type="NCBI Taxonomy" id="291193"/>
    <lineage>
        <taxon>Bacteria</taxon>
        <taxon>Pseudomonadati</taxon>
        <taxon>Bacteroidota</taxon>
        <taxon>Flavobacteriia</taxon>
        <taxon>Flavobacteriales</taxon>
        <taxon>Flavobacteriaceae</taxon>
        <taxon>Gelidibacter</taxon>
    </lineage>
</organism>
<name>A0A934KV44_9FLAO</name>
<dbReference type="AlphaFoldDB" id="A0A934KV44"/>
<accession>A0A934KV44</accession>
<dbReference type="EMBL" id="JAEHJZ010000007">
    <property type="protein sequence ID" value="MBJ7879955.1"/>
    <property type="molecule type" value="Genomic_DNA"/>
</dbReference>
<evidence type="ECO:0000313" key="3">
    <source>
        <dbReference type="Proteomes" id="UP000662373"/>
    </source>
</evidence>
<evidence type="ECO:0008006" key="4">
    <source>
        <dbReference type="Google" id="ProtNLM"/>
    </source>
</evidence>
<feature type="chain" id="PRO_5037565129" description="Collagen-like protein" evidence="1">
    <location>
        <begin position="20"/>
        <end position="166"/>
    </location>
</feature>
<reference evidence="2 3" key="1">
    <citation type="submission" date="2020-09" db="EMBL/GenBank/DDBJ databases">
        <title>Draft genome of Gelidibacter salicanalis PAMC21136.</title>
        <authorList>
            <person name="Park H."/>
        </authorList>
    </citation>
    <scope>NUCLEOTIDE SEQUENCE [LARGE SCALE GENOMIC DNA]</scope>
    <source>
        <strain evidence="2 3">PAMC21136</strain>
    </source>
</reference>
<keyword evidence="1" id="KW-0732">Signal</keyword>
<sequence length="166" mass="18271">MKKIATLLFVLALTLTACTGDQGPAGPPGLDGADGGIITSSAFEIDINFNAANNFSHKEDYGFEVFPSDVTLVYILWEIDNGTDVWRLLPQSANFDDGTLVYNFAFTQTDVRFFLEGTTNLNTLDAKWTQKAFRVVVIPADNVDGVDISDLNLVMKANNIEHFELK</sequence>
<proteinExistence type="predicted"/>
<dbReference type="Proteomes" id="UP000662373">
    <property type="component" value="Unassembled WGS sequence"/>
</dbReference>
<dbReference type="RefSeq" id="WP_199597541.1">
    <property type="nucleotide sequence ID" value="NZ_JAEHJZ010000007.1"/>
</dbReference>
<gene>
    <name evidence="2" type="ORF">JEM65_04690</name>
</gene>
<evidence type="ECO:0000313" key="2">
    <source>
        <dbReference type="EMBL" id="MBJ7879955.1"/>
    </source>
</evidence>
<comment type="caution">
    <text evidence="2">The sequence shown here is derived from an EMBL/GenBank/DDBJ whole genome shotgun (WGS) entry which is preliminary data.</text>
</comment>
<keyword evidence="3" id="KW-1185">Reference proteome</keyword>
<evidence type="ECO:0000256" key="1">
    <source>
        <dbReference type="SAM" id="SignalP"/>
    </source>
</evidence>
<dbReference type="PROSITE" id="PS51257">
    <property type="entry name" value="PROKAR_LIPOPROTEIN"/>
    <property type="match status" value="1"/>
</dbReference>